<dbReference type="HAMAP" id="MF_00864">
    <property type="entry name" value="RNApol_arch_Rpo4"/>
    <property type="match status" value="1"/>
</dbReference>
<comment type="function">
    <text evidence="1">DNA-dependent RNA polymerase (RNAP) catalyzes the transcription of DNA into RNA using the four ribonucleoside triphosphates as substrates. This subunit is less well bound than the others.</text>
</comment>
<dbReference type="SUPFAM" id="SSF47819">
    <property type="entry name" value="HRDC-like"/>
    <property type="match status" value="1"/>
</dbReference>
<keyword evidence="3" id="KW-1185">Reference proteome</keyword>
<keyword evidence="1" id="KW-0963">Cytoplasm</keyword>
<dbReference type="PANTHER" id="PTHR39646">
    <property type="entry name" value="RNA POLYMERASE RPB4"/>
    <property type="match status" value="1"/>
</dbReference>
<sequence>MIVKKVLGEEILTLAEAKEILLKVRDEHEGEELSYEKRKAIEHAELFCHMDAARSRAMVEELEKLDKMKPELAVRIADLLPETRDEIRAIYAKERFTLTEEELDEIREIVDKYR</sequence>
<dbReference type="Proteomes" id="UP000186940">
    <property type="component" value="Unassembled WGS sequence"/>
</dbReference>
<dbReference type="EMBL" id="LYOS01000005">
    <property type="protein sequence ID" value="OFV67292.1"/>
    <property type="molecule type" value="Genomic_DNA"/>
</dbReference>
<protein>
    <recommendedName>
        <fullName evidence="1">DNA-directed RNA polymerase subunit Rpo4</fullName>
        <ecNumber evidence="1">2.7.7.6</ecNumber>
    </recommendedName>
    <alternativeName>
        <fullName evidence="1">DNA-directed RNA polymerase subunit F</fullName>
    </alternativeName>
</protein>
<comment type="subunit">
    <text evidence="1">Part of the RNA polymerase complex. Forms a stalk with Rpo7 that extends from the main structure.</text>
</comment>
<accession>A0A1F2P8H0</accession>
<organism evidence="2 3">
    <name type="scientific">Candidatus Syntropharchaeum caldarium</name>
    <dbReference type="NCBI Taxonomy" id="1838285"/>
    <lineage>
        <taxon>Archaea</taxon>
        <taxon>Methanobacteriati</taxon>
        <taxon>Methanobacteriota</taxon>
        <taxon>Stenosarchaea group</taxon>
        <taxon>Methanomicrobia</taxon>
        <taxon>Methanosarcinales</taxon>
        <taxon>ANME-2 cluster</taxon>
        <taxon>Candidatus Syntropharchaeum</taxon>
    </lineage>
</organism>
<comment type="caution">
    <text evidence="2">The sequence shown here is derived from an EMBL/GenBank/DDBJ whole genome shotgun (WGS) entry which is preliminary data.</text>
</comment>
<dbReference type="InterPro" id="IPR010997">
    <property type="entry name" value="HRDC-like_sf"/>
</dbReference>
<dbReference type="Gene3D" id="6.10.140.10">
    <property type="match status" value="1"/>
</dbReference>
<keyword evidence="1 2" id="KW-0240">DNA-directed RNA polymerase</keyword>
<keyword evidence="1" id="KW-0804">Transcription</keyword>
<comment type="catalytic activity">
    <reaction evidence="1">
        <text>RNA(n) + a ribonucleoside 5'-triphosphate = RNA(n+1) + diphosphate</text>
        <dbReference type="Rhea" id="RHEA:21248"/>
        <dbReference type="Rhea" id="RHEA-COMP:14527"/>
        <dbReference type="Rhea" id="RHEA-COMP:17342"/>
        <dbReference type="ChEBI" id="CHEBI:33019"/>
        <dbReference type="ChEBI" id="CHEBI:61557"/>
        <dbReference type="ChEBI" id="CHEBI:140395"/>
        <dbReference type="EC" id="2.7.7.6"/>
    </reaction>
</comment>
<gene>
    <name evidence="1" type="primary">rpo4</name>
    <name evidence="1" type="synonym">rpoF</name>
    <name evidence="2" type="ORF">SCAL_001561</name>
</gene>
<proteinExistence type="inferred from homology"/>
<dbReference type="STRING" id="1838285.SCAL_001561"/>
<dbReference type="PANTHER" id="PTHR39646:SF1">
    <property type="entry name" value="DNA-DIRECTED RNA POLYMERASE SUBUNIT RPO4"/>
    <property type="match status" value="1"/>
</dbReference>
<comment type="subcellular location">
    <subcellularLocation>
        <location evidence="1">Cytoplasm</location>
    </subcellularLocation>
</comment>
<dbReference type="GO" id="GO:0006352">
    <property type="term" value="P:DNA-templated transcription initiation"/>
    <property type="evidence" value="ECO:0007669"/>
    <property type="project" value="InterPro"/>
</dbReference>
<dbReference type="GO" id="GO:0000428">
    <property type="term" value="C:DNA-directed RNA polymerase complex"/>
    <property type="evidence" value="ECO:0007669"/>
    <property type="project" value="UniProtKB-KW"/>
</dbReference>
<name>A0A1F2P8H0_9EURY</name>
<evidence type="ECO:0000256" key="1">
    <source>
        <dbReference type="HAMAP-Rule" id="MF_00864"/>
    </source>
</evidence>
<keyword evidence="1" id="KW-0548">Nucleotidyltransferase</keyword>
<dbReference type="InterPro" id="IPR010924">
    <property type="entry name" value="Rpo4"/>
</dbReference>
<dbReference type="PIRSF" id="PIRSF005053">
    <property type="entry name" value="RNA_pol_F_arch"/>
    <property type="match status" value="1"/>
</dbReference>
<dbReference type="AlphaFoldDB" id="A0A1F2P8H0"/>
<dbReference type="GO" id="GO:0003899">
    <property type="term" value="F:DNA-directed RNA polymerase activity"/>
    <property type="evidence" value="ECO:0007669"/>
    <property type="project" value="UniProtKB-UniRule"/>
</dbReference>
<dbReference type="Pfam" id="PF03874">
    <property type="entry name" value="RNA_pol_Rpb4"/>
    <property type="match status" value="1"/>
</dbReference>
<reference evidence="2" key="1">
    <citation type="submission" date="2016-05" db="EMBL/GenBank/DDBJ databases">
        <title>Microbial consortia oxidize butane by reversing methanogenesis.</title>
        <authorList>
            <person name="Laso-Perez R."/>
            <person name="Richter M."/>
            <person name="Wegener G."/>
            <person name="Musat F."/>
        </authorList>
    </citation>
    <scope>NUCLEOTIDE SEQUENCE [LARGE SCALE GENOMIC DNA]</scope>
    <source>
        <strain evidence="2">BOX2</strain>
    </source>
</reference>
<keyword evidence="1" id="KW-0808">Transferase</keyword>
<dbReference type="GO" id="GO:0005737">
    <property type="term" value="C:cytoplasm"/>
    <property type="evidence" value="ECO:0007669"/>
    <property type="project" value="UniProtKB-SubCell"/>
</dbReference>
<comment type="similarity">
    <text evidence="1">Belongs to the eukaryotic RPB4 RNA polymerase subunit family.</text>
</comment>
<dbReference type="PATRIC" id="fig|1838285.3.peg.1584"/>
<dbReference type="InterPro" id="IPR044876">
    <property type="entry name" value="HRDC_dom_sf"/>
</dbReference>
<dbReference type="GO" id="GO:0000166">
    <property type="term" value="F:nucleotide binding"/>
    <property type="evidence" value="ECO:0007669"/>
    <property type="project" value="InterPro"/>
</dbReference>
<dbReference type="EC" id="2.7.7.6" evidence="1"/>
<evidence type="ECO:0000313" key="2">
    <source>
        <dbReference type="EMBL" id="OFV67292.1"/>
    </source>
</evidence>
<evidence type="ECO:0000313" key="3">
    <source>
        <dbReference type="Proteomes" id="UP000186940"/>
    </source>
</evidence>
<dbReference type="InterPro" id="IPR005574">
    <property type="entry name" value="Rpb4/RPC9"/>
</dbReference>
<dbReference type="Gene3D" id="1.10.150.80">
    <property type="entry name" value="HRDC domain"/>
    <property type="match status" value="1"/>
</dbReference>